<dbReference type="GO" id="GO:0034045">
    <property type="term" value="C:phagophore assembly site membrane"/>
    <property type="evidence" value="ECO:0007669"/>
    <property type="project" value="UniProtKB-SubCell"/>
</dbReference>
<dbReference type="GO" id="GO:0005776">
    <property type="term" value="C:autophagosome"/>
    <property type="evidence" value="ECO:0007669"/>
    <property type="project" value="TreeGrafter"/>
</dbReference>
<evidence type="ECO:0000256" key="7">
    <source>
        <dbReference type="ARBA" id="ARBA00022840"/>
    </source>
</evidence>
<evidence type="ECO:0000313" key="14">
    <source>
        <dbReference type="EMBL" id="KKO99133.1"/>
    </source>
</evidence>
<dbReference type="EC" id="2.7.11.1" evidence="2"/>
<protein>
    <recommendedName>
        <fullName evidence="2">non-specific serine/threonine protein kinase</fullName>
        <ecNumber evidence="2">2.7.11.1</ecNumber>
    </recommendedName>
    <alternativeName>
        <fullName evidence="9">Autophagy-related protein 1</fullName>
    </alternativeName>
</protein>
<dbReference type="SUPFAM" id="SSF56112">
    <property type="entry name" value="Protein kinase-like (PK-like)"/>
    <property type="match status" value="1"/>
</dbReference>
<organism evidence="14 15">
    <name type="scientific">Trichoderma harzianum</name>
    <name type="common">Hypocrea lixii</name>
    <dbReference type="NCBI Taxonomy" id="5544"/>
    <lineage>
        <taxon>Eukaryota</taxon>
        <taxon>Fungi</taxon>
        <taxon>Dikarya</taxon>
        <taxon>Ascomycota</taxon>
        <taxon>Pezizomycotina</taxon>
        <taxon>Sordariomycetes</taxon>
        <taxon>Hypocreomycetidae</taxon>
        <taxon>Hypocreales</taxon>
        <taxon>Hypocreaceae</taxon>
        <taxon>Trichoderma</taxon>
    </lineage>
</organism>
<dbReference type="InterPro" id="IPR045269">
    <property type="entry name" value="Atg1-like"/>
</dbReference>
<dbReference type="PANTHER" id="PTHR24348:SF22">
    <property type="entry name" value="NON-SPECIFIC SERINE_THREONINE PROTEIN KINASE"/>
    <property type="match status" value="1"/>
</dbReference>
<dbReference type="GO" id="GO:0015031">
    <property type="term" value="P:protein transport"/>
    <property type="evidence" value="ECO:0007669"/>
    <property type="project" value="UniProtKB-KW"/>
</dbReference>
<evidence type="ECO:0000256" key="2">
    <source>
        <dbReference type="ARBA" id="ARBA00012513"/>
    </source>
</evidence>
<dbReference type="GO" id="GO:0005829">
    <property type="term" value="C:cytosol"/>
    <property type="evidence" value="ECO:0007669"/>
    <property type="project" value="TreeGrafter"/>
</dbReference>
<keyword evidence="3" id="KW-0723">Serine/threonine-protein kinase</keyword>
<dbReference type="SMART" id="SM00220">
    <property type="entry name" value="S_TKc"/>
    <property type="match status" value="1"/>
</dbReference>
<comment type="subcellular location">
    <subcellularLocation>
        <location evidence="1">Preautophagosomal structure membrane</location>
        <topology evidence="1">Peripheral membrane protein</topology>
    </subcellularLocation>
</comment>
<dbReference type="AlphaFoldDB" id="A0A0G0A1F1"/>
<reference evidence="15" key="1">
    <citation type="journal article" date="2015" name="Genome Announc.">
        <title>Draft whole-genome sequence of the biocontrol agent Trichoderma harzianum T6776.</title>
        <authorList>
            <person name="Baroncelli R."/>
            <person name="Piaggeschi G."/>
            <person name="Fiorini L."/>
            <person name="Bertolini E."/>
            <person name="Zapparata A."/>
            <person name="Pe M.E."/>
            <person name="Sarrocco S."/>
            <person name="Vannacci G."/>
        </authorList>
    </citation>
    <scope>NUCLEOTIDE SEQUENCE [LARGE SCALE GENOMIC DNA]</scope>
    <source>
        <strain evidence="15">T6776</strain>
    </source>
</reference>
<sequence length="584" mass="68084">MRENDYRWTQFKKRASRSLGLDNDTRWNSWFLLLDVALNLQEHVEWYQRKQYENLLDDYLTLNEWGILRETRAFLQQFWKITQLTEGRYATLDRTLFTMDVLHRHYTQAFQKYHDNPPLRSCVAASWAVFDNYAASPITSYGPCSEKLAQVVHRSVLDGVMKYWEDHYQKLPITTTTPELRDKLHPPDEYDLLAQELDVVSPASNKLDDSVTRSCVMRRSQNLLRFGDYRFVLEFVVQGQDKIKVRASGYPGLHPSPSLNPTPPAYSKTSWNIWLHNKIPNTSITSGVNIYTGEPVAVKELENKTALLPYTSNRLRVARRYDKKRDKGLLGIIDVWCDHNMSPPCFSDRRKKVDDDSCERIFYYMPLAKNNFRDMPWVDLEFKERLALFYQTLIGLAELHRQKIIHGNILPESLLILTESEPITKGQFPSKRAVISLNMRKRKKNPDESVCIAPEVWENGNDQELDETKLDIWALATSWLFAFTVPPENVKIKKKSYGGLKITLDTQAKNGFIKKPLVRLLRRMLALEPQDRPSATDALADEVWKPIKDQKQEEKDSRKRKRAETIKGDSKDKRVRVLSPDVDE</sequence>
<evidence type="ECO:0000256" key="12">
    <source>
        <dbReference type="SAM" id="MobiDB-lite"/>
    </source>
</evidence>
<keyword evidence="6" id="KW-0418">Kinase</keyword>
<keyword evidence="8" id="KW-0813">Transport</keyword>
<dbReference type="InterPro" id="IPR011009">
    <property type="entry name" value="Kinase-like_dom_sf"/>
</dbReference>
<dbReference type="GO" id="GO:0004674">
    <property type="term" value="F:protein serine/threonine kinase activity"/>
    <property type="evidence" value="ECO:0007669"/>
    <property type="project" value="UniProtKB-KW"/>
</dbReference>
<evidence type="ECO:0000256" key="6">
    <source>
        <dbReference type="ARBA" id="ARBA00022777"/>
    </source>
</evidence>
<evidence type="ECO:0000259" key="13">
    <source>
        <dbReference type="PROSITE" id="PS50011"/>
    </source>
</evidence>
<evidence type="ECO:0000256" key="3">
    <source>
        <dbReference type="ARBA" id="ARBA00022527"/>
    </source>
</evidence>
<proteinExistence type="predicted"/>
<evidence type="ECO:0000256" key="8">
    <source>
        <dbReference type="ARBA" id="ARBA00022927"/>
    </source>
</evidence>
<evidence type="ECO:0000256" key="4">
    <source>
        <dbReference type="ARBA" id="ARBA00022679"/>
    </source>
</evidence>
<dbReference type="GO" id="GO:0010506">
    <property type="term" value="P:regulation of autophagy"/>
    <property type="evidence" value="ECO:0007669"/>
    <property type="project" value="InterPro"/>
</dbReference>
<comment type="catalytic activity">
    <reaction evidence="10">
        <text>L-threonyl-[protein] + ATP = O-phospho-L-threonyl-[protein] + ADP + H(+)</text>
        <dbReference type="Rhea" id="RHEA:46608"/>
        <dbReference type="Rhea" id="RHEA-COMP:11060"/>
        <dbReference type="Rhea" id="RHEA-COMP:11605"/>
        <dbReference type="ChEBI" id="CHEBI:15378"/>
        <dbReference type="ChEBI" id="CHEBI:30013"/>
        <dbReference type="ChEBI" id="CHEBI:30616"/>
        <dbReference type="ChEBI" id="CHEBI:61977"/>
        <dbReference type="ChEBI" id="CHEBI:456216"/>
        <dbReference type="EC" id="2.7.11.1"/>
    </reaction>
</comment>
<dbReference type="Gene3D" id="1.10.510.10">
    <property type="entry name" value="Transferase(Phosphotransferase) domain 1"/>
    <property type="match status" value="1"/>
</dbReference>
<evidence type="ECO:0000256" key="1">
    <source>
        <dbReference type="ARBA" id="ARBA00004623"/>
    </source>
</evidence>
<gene>
    <name evidence="14" type="ORF">THAR02_08767</name>
</gene>
<keyword evidence="8" id="KW-0653">Protein transport</keyword>
<comment type="catalytic activity">
    <reaction evidence="11">
        <text>L-seryl-[protein] + ATP = O-phospho-L-seryl-[protein] + ADP + H(+)</text>
        <dbReference type="Rhea" id="RHEA:17989"/>
        <dbReference type="Rhea" id="RHEA-COMP:9863"/>
        <dbReference type="Rhea" id="RHEA-COMP:11604"/>
        <dbReference type="ChEBI" id="CHEBI:15378"/>
        <dbReference type="ChEBI" id="CHEBI:29999"/>
        <dbReference type="ChEBI" id="CHEBI:30616"/>
        <dbReference type="ChEBI" id="CHEBI:83421"/>
        <dbReference type="ChEBI" id="CHEBI:456216"/>
        <dbReference type="EC" id="2.7.11.1"/>
    </reaction>
</comment>
<feature type="compositionally biased region" description="Basic and acidic residues" evidence="12">
    <location>
        <begin position="542"/>
        <end position="572"/>
    </location>
</feature>
<dbReference type="EMBL" id="JOKZ01000353">
    <property type="protein sequence ID" value="KKO99133.1"/>
    <property type="molecule type" value="Genomic_DNA"/>
</dbReference>
<evidence type="ECO:0000313" key="15">
    <source>
        <dbReference type="Proteomes" id="UP000034112"/>
    </source>
</evidence>
<evidence type="ECO:0000256" key="10">
    <source>
        <dbReference type="ARBA" id="ARBA00047899"/>
    </source>
</evidence>
<dbReference type="OrthoDB" id="5979581at2759"/>
<dbReference type="GO" id="GO:0005524">
    <property type="term" value="F:ATP binding"/>
    <property type="evidence" value="ECO:0007669"/>
    <property type="project" value="UniProtKB-KW"/>
</dbReference>
<dbReference type="GO" id="GO:0000045">
    <property type="term" value="P:autophagosome assembly"/>
    <property type="evidence" value="ECO:0007669"/>
    <property type="project" value="TreeGrafter"/>
</dbReference>
<dbReference type="Proteomes" id="UP000034112">
    <property type="component" value="Unassembled WGS sequence"/>
</dbReference>
<feature type="domain" description="Protein kinase" evidence="13">
    <location>
        <begin position="218"/>
        <end position="544"/>
    </location>
</feature>
<keyword evidence="5" id="KW-0547">Nucleotide-binding</keyword>
<evidence type="ECO:0000256" key="11">
    <source>
        <dbReference type="ARBA" id="ARBA00048679"/>
    </source>
</evidence>
<evidence type="ECO:0000256" key="5">
    <source>
        <dbReference type="ARBA" id="ARBA00022741"/>
    </source>
</evidence>
<keyword evidence="4" id="KW-0808">Transferase</keyword>
<keyword evidence="7" id="KW-0067">ATP-binding</keyword>
<dbReference type="PROSITE" id="PS50011">
    <property type="entry name" value="PROTEIN_KINASE_DOM"/>
    <property type="match status" value="1"/>
</dbReference>
<accession>A0A0G0A1F1</accession>
<name>A0A0G0A1F1_TRIHA</name>
<feature type="region of interest" description="Disordered" evidence="12">
    <location>
        <begin position="531"/>
        <end position="584"/>
    </location>
</feature>
<evidence type="ECO:0000256" key="9">
    <source>
        <dbReference type="ARBA" id="ARBA00030237"/>
    </source>
</evidence>
<dbReference type="InterPro" id="IPR000719">
    <property type="entry name" value="Prot_kinase_dom"/>
</dbReference>
<dbReference type="PANTHER" id="PTHR24348">
    <property type="entry name" value="SERINE/THREONINE-PROTEIN KINASE UNC-51-RELATED"/>
    <property type="match status" value="1"/>
</dbReference>
<comment type="caution">
    <text evidence="14">The sequence shown here is derived from an EMBL/GenBank/DDBJ whole genome shotgun (WGS) entry which is preliminary data.</text>
</comment>